<dbReference type="EMBL" id="FOQG01000004">
    <property type="protein sequence ID" value="SFI05639.1"/>
    <property type="molecule type" value="Genomic_DNA"/>
</dbReference>
<reference evidence="1 2" key="1">
    <citation type="submission" date="2016-10" db="EMBL/GenBank/DDBJ databases">
        <authorList>
            <person name="de Groot N.N."/>
        </authorList>
    </citation>
    <scope>NUCLEOTIDE SEQUENCE [LARGE SCALE GENOMIC DNA]</scope>
    <source>
        <strain evidence="1 2">CGMCC 1.11156</strain>
    </source>
</reference>
<protein>
    <submittedName>
        <fullName evidence="1">Uncharacterized protein</fullName>
    </submittedName>
</protein>
<evidence type="ECO:0000313" key="1">
    <source>
        <dbReference type="EMBL" id="SFI05639.1"/>
    </source>
</evidence>
<keyword evidence="2" id="KW-1185">Reference proteome</keyword>
<name>A0A1I3F317_9ACTN</name>
<sequence>MLLGMVPALLVLAVQVSLVVPVGAVLVMPAAVAGATMLARDLVATAVQTRV</sequence>
<proteinExistence type="predicted"/>
<dbReference type="AlphaFoldDB" id="A0A1I3F317"/>
<accession>A0A1I3F317</accession>
<gene>
    <name evidence="1" type="ORF">SAMN05216561_104206</name>
</gene>
<evidence type="ECO:0000313" key="2">
    <source>
        <dbReference type="Proteomes" id="UP000198649"/>
    </source>
</evidence>
<dbReference type="Proteomes" id="UP000198649">
    <property type="component" value="Unassembled WGS sequence"/>
</dbReference>
<dbReference type="STRING" id="1005945.SAMN05216561_104206"/>
<organism evidence="1 2">
    <name type="scientific">Nocardioides psychrotolerans</name>
    <dbReference type="NCBI Taxonomy" id="1005945"/>
    <lineage>
        <taxon>Bacteria</taxon>
        <taxon>Bacillati</taxon>
        <taxon>Actinomycetota</taxon>
        <taxon>Actinomycetes</taxon>
        <taxon>Propionibacteriales</taxon>
        <taxon>Nocardioidaceae</taxon>
        <taxon>Nocardioides</taxon>
    </lineage>
</organism>